<reference evidence="1 2" key="1">
    <citation type="journal article" date="2020" name="ISME J.">
        <title>Uncovering the hidden diversity of litter-decomposition mechanisms in mushroom-forming fungi.</title>
        <authorList>
            <person name="Floudas D."/>
            <person name="Bentzer J."/>
            <person name="Ahren D."/>
            <person name="Johansson T."/>
            <person name="Persson P."/>
            <person name="Tunlid A."/>
        </authorList>
    </citation>
    <scope>NUCLEOTIDE SEQUENCE [LARGE SCALE GENOMIC DNA]</scope>
    <source>
        <strain evidence="1 2">CBS 175.51</strain>
    </source>
</reference>
<dbReference type="EMBL" id="JAACJK010000068">
    <property type="protein sequence ID" value="KAF5334528.1"/>
    <property type="molecule type" value="Genomic_DNA"/>
</dbReference>
<evidence type="ECO:0000313" key="1">
    <source>
        <dbReference type="EMBL" id="KAF5334528.1"/>
    </source>
</evidence>
<dbReference type="Proteomes" id="UP000541558">
    <property type="component" value="Unassembled WGS sequence"/>
</dbReference>
<accession>A0A8H5FFH1</accession>
<dbReference type="AlphaFoldDB" id="A0A8H5FFH1"/>
<gene>
    <name evidence="1" type="ORF">D9611_013817</name>
</gene>
<sequence>MEAPILPQEILDEITDCVAIGDPETLKGLSLTSNNHFLDRARSHLFGTLHIFTDIPPKTLTILEENPTLFKYVRNIDIKFDFVSPEHVDLQTTLSRVVDHLTGLHKLNLTCHFYLEGTPWREFSPVSQVLIAKLIAYPISHLSLAGFLDFPNQLLPPFHDLLRLEVGAFTSFSPTDAEYDGELTWRLKFLLYASSGHDGIPLLSFPCMRPAYSTLVIIDLHLENMEQHVDAWAFLQEIGELGDTALEIINLLYTQPLDSRHNVSECFYESIRAGRTLPSFPSLRYLGIDHTAHRHTETFGALSLGSPFLPYFPSSVLTKTALPLLEVLNFNFLTIWHGGVFTSTQLVTLRLGEEDYPGWDQLDLVLSDKCTLPRLQAARLLTMHKYHKNRSGPSLEEGKTLKEVCRKQRAENPPPLPKAGACVPLVDIGLEDTCSLFDKAARNVLRTSYLST</sequence>
<organism evidence="1 2">
    <name type="scientific">Ephemerocybe angulata</name>
    <dbReference type="NCBI Taxonomy" id="980116"/>
    <lineage>
        <taxon>Eukaryota</taxon>
        <taxon>Fungi</taxon>
        <taxon>Dikarya</taxon>
        <taxon>Basidiomycota</taxon>
        <taxon>Agaricomycotina</taxon>
        <taxon>Agaricomycetes</taxon>
        <taxon>Agaricomycetidae</taxon>
        <taxon>Agaricales</taxon>
        <taxon>Agaricineae</taxon>
        <taxon>Psathyrellaceae</taxon>
        <taxon>Ephemerocybe</taxon>
    </lineage>
</organism>
<evidence type="ECO:0000313" key="2">
    <source>
        <dbReference type="Proteomes" id="UP000541558"/>
    </source>
</evidence>
<name>A0A8H5FFH1_9AGAR</name>
<keyword evidence="2" id="KW-1185">Reference proteome</keyword>
<dbReference type="OrthoDB" id="2745898at2759"/>
<proteinExistence type="predicted"/>
<comment type="caution">
    <text evidence="1">The sequence shown here is derived from an EMBL/GenBank/DDBJ whole genome shotgun (WGS) entry which is preliminary data.</text>
</comment>
<protein>
    <submittedName>
        <fullName evidence="1">Uncharacterized protein</fullName>
    </submittedName>
</protein>